<dbReference type="Proteomes" id="UP001165489">
    <property type="component" value="Unassembled WGS sequence"/>
</dbReference>
<name>A0ABS9UUK6_9BACT</name>
<sequence length="371" mass="42447">MLNQDSDTLAITPVDTAPFQKTSSITELEYDFKEGEFYQLFVDLKVNEDSVFRFQLPDYQHIIKTQMAVKPLAKFDRLGEFDLSPDREYLFMNDFANNEISTYRLEVNSGQLLKIDDKLGLRLRAVDGNRVIYQNSGVYINDLFLYDIENSSSIPFGQMSSTGSVSRVNDGHLVYSNPIEEGNRTLTVVNLENDERRIIPDFDFGNTYREDIIGQKIFGNSIFDIETGTLSEELSPFQGTALLQYIPSEDLVFYIQGLGSEALQQGFSSKFVVSKKDQEPSFESLSEKGVTYYLPSETTLKDNKFLLYLFYMPNQDEHRISGFYQVDLSNGSIELVHSQDRLNFSPNGLVQLEDNLWLTLFSGEVELIQFN</sequence>
<organism evidence="1 2">
    <name type="scientific">Belliella filtrata</name>
    <dbReference type="NCBI Taxonomy" id="2923435"/>
    <lineage>
        <taxon>Bacteria</taxon>
        <taxon>Pseudomonadati</taxon>
        <taxon>Bacteroidota</taxon>
        <taxon>Cytophagia</taxon>
        <taxon>Cytophagales</taxon>
        <taxon>Cyclobacteriaceae</taxon>
        <taxon>Belliella</taxon>
    </lineage>
</organism>
<dbReference type="SUPFAM" id="SSF69304">
    <property type="entry name" value="Tricorn protease N-terminal domain"/>
    <property type="match status" value="1"/>
</dbReference>
<evidence type="ECO:0000313" key="1">
    <source>
        <dbReference type="EMBL" id="MCH7407851.1"/>
    </source>
</evidence>
<dbReference type="EMBL" id="JAKZGP010000001">
    <property type="protein sequence ID" value="MCH7407851.1"/>
    <property type="molecule type" value="Genomic_DNA"/>
</dbReference>
<gene>
    <name evidence="1" type="ORF">MM239_00460</name>
</gene>
<evidence type="ECO:0008006" key="3">
    <source>
        <dbReference type="Google" id="ProtNLM"/>
    </source>
</evidence>
<proteinExistence type="predicted"/>
<reference evidence="1" key="1">
    <citation type="submission" date="2022-03" db="EMBL/GenBank/DDBJ databases">
        <title>De novo assembled genomes of Belliella spp. (Cyclobacteriaceae) strains.</title>
        <authorList>
            <person name="Szabo A."/>
            <person name="Korponai K."/>
            <person name="Felfoldi T."/>
        </authorList>
    </citation>
    <scope>NUCLEOTIDE SEQUENCE</scope>
    <source>
        <strain evidence="1">DSM 111904</strain>
    </source>
</reference>
<accession>A0ABS9UUK6</accession>
<evidence type="ECO:0000313" key="2">
    <source>
        <dbReference type="Proteomes" id="UP001165489"/>
    </source>
</evidence>
<protein>
    <recommendedName>
        <fullName evidence="3">TolB-like 6-blade propeller-like</fullName>
    </recommendedName>
</protein>
<keyword evidence="2" id="KW-1185">Reference proteome</keyword>
<dbReference type="RefSeq" id="WP_241345792.1">
    <property type="nucleotide sequence ID" value="NZ_JAKZGP010000001.1"/>
</dbReference>
<comment type="caution">
    <text evidence="1">The sequence shown here is derived from an EMBL/GenBank/DDBJ whole genome shotgun (WGS) entry which is preliminary data.</text>
</comment>